<proteinExistence type="predicted"/>
<evidence type="ECO:0000313" key="1">
    <source>
        <dbReference type="EMBL" id="QEJ80765.2"/>
    </source>
</evidence>
<gene>
    <name evidence="1" type="ORF">SPLgp05</name>
</gene>
<evidence type="ECO:0000313" key="2">
    <source>
        <dbReference type="Proteomes" id="UP000830145"/>
    </source>
</evidence>
<reference evidence="1" key="1">
    <citation type="journal article" date="2019" name="Viruses">
        <title>Faecal Virome Analysis of Wild Animals from Brazil.</title>
        <authorList>
            <person name="Duarte M.A."/>
            <person name="Silva J.M.F."/>
            <person name="Brito C.R."/>
            <person name="Teixeira D.S."/>
            <person name="Melo F.L."/>
            <person name="Ribeiro B.M."/>
            <person name="Nagata T."/>
            <person name="Campos F.S."/>
        </authorList>
    </citation>
    <scope>NUCLEOTIDE SEQUENCE</scope>
    <source>
        <strain evidence="1">BR_DF2</strain>
    </source>
</reference>
<protein>
    <submittedName>
        <fullName evidence="1">Protein ORF12</fullName>
    </submittedName>
</protein>
<dbReference type="Proteomes" id="UP000830145">
    <property type="component" value="Segment"/>
</dbReference>
<sequence length="309" mass="35424">MAMRLPKNYTVQDLACRLALRRIFTKEEWELQEKDLFDKFKNTHDYVLRLAAAFYCKYSLFQIVEHDATKQLAKISSITGSLDFRNTISQDLVNICLSEGFNLCSLVHAVGEWMWSNQDGLGVDTKNVLYIVGDNTTEADPFCKSILKMFQFVLTAHVHELSVESLAKTQDMVSLIYFPCMLFEYPFRNPVINEIIAGSVVNVPVDGTLVKIKPKKCIVRLKSLPRPDMLPTNQKQHTIIEFSMKNTHRTFKLREFFYYLNKVIEAKKAVDMACENPFGWLCTINNVDSVCEPCSQNNIDMLSSLAESD</sequence>
<name>A0AAE6IQY7_9ADEN</name>
<keyword evidence="2" id="KW-1185">Reference proteome</keyword>
<accession>A0AAE6IQY7</accession>
<organism evidence="1 2">
    <name type="scientific">Southern Psittacara leucophthalmus aviadenovirus</name>
    <dbReference type="NCBI Taxonomy" id="2604330"/>
    <lineage>
        <taxon>Viruses</taxon>
        <taxon>Varidnaviria</taxon>
        <taxon>Bamfordvirae</taxon>
        <taxon>Preplasmiviricota</taxon>
        <taxon>Polisuviricotina</taxon>
        <taxon>Pharingeaviricetes</taxon>
        <taxon>Rowavirales</taxon>
        <taxon>Adenoviridae</taxon>
        <taxon>Aviadenovirus</taxon>
        <taxon>Aviadenovirus leucophthalmi</taxon>
    </lineage>
</organism>
<dbReference type="EMBL" id="MN153802">
    <property type="protein sequence ID" value="QEJ80765.2"/>
    <property type="molecule type" value="Genomic_DNA"/>
</dbReference>
<reference evidence="1" key="2">
    <citation type="submission" date="2019-07" db="EMBL/GenBank/DDBJ databases">
        <authorList>
            <person name="Duarte M.A."/>
            <person name="Silva J.M.F."/>
            <person name="Brito C.R."/>
            <person name="Teixeira D.S."/>
            <person name="Melo F.L."/>
            <person name="Ribeiro B.M."/>
            <person name="Nagata T."/>
            <person name="Campos F.S."/>
        </authorList>
    </citation>
    <scope>NUCLEOTIDE SEQUENCE</scope>
    <source>
        <strain evidence="1">BR_DF2</strain>
    </source>
</reference>